<feature type="region of interest" description="Disordered" evidence="5">
    <location>
        <begin position="131"/>
        <end position="150"/>
    </location>
</feature>
<evidence type="ECO:0000313" key="8">
    <source>
        <dbReference type="Proteomes" id="UP000465221"/>
    </source>
</evidence>
<protein>
    <submittedName>
        <fullName evidence="7">Uncharacterized protein</fullName>
    </submittedName>
</protein>
<dbReference type="PANTHER" id="PTHR48022:SF72">
    <property type="entry name" value="MAJOR FACILITATOR SUPERFAMILY (MFS) PROFILE DOMAIN-CONTAINING PROTEIN-RELATED"/>
    <property type="match status" value="1"/>
</dbReference>
<evidence type="ECO:0000256" key="1">
    <source>
        <dbReference type="ARBA" id="ARBA00004141"/>
    </source>
</evidence>
<dbReference type="InterPro" id="IPR036259">
    <property type="entry name" value="MFS_trans_sf"/>
</dbReference>
<dbReference type="GO" id="GO:0005351">
    <property type="term" value="F:carbohydrate:proton symporter activity"/>
    <property type="evidence" value="ECO:0007669"/>
    <property type="project" value="TreeGrafter"/>
</dbReference>
<dbReference type="InterPro" id="IPR005828">
    <property type="entry name" value="MFS_sugar_transport-like"/>
</dbReference>
<dbReference type="GO" id="GO:0016020">
    <property type="term" value="C:membrane"/>
    <property type="evidence" value="ECO:0007669"/>
    <property type="project" value="UniProtKB-SubCell"/>
</dbReference>
<organism evidence="7 8">
    <name type="scientific">Aspergillus udagawae</name>
    <dbReference type="NCBI Taxonomy" id="91492"/>
    <lineage>
        <taxon>Eukaryota</taxon>
        <taxon>Fungi</taxon>
        <taxon>Dikarya</taxon>
        <taxon>Ascomycota</taxon>
        <taxon>Pezizomycotina</taxon>
        <taxon>Eurotiomycetes</taxon>
        <taxon>Eurotiomycetidae</taxon>
        <taxon>Eurotiales</taxon>
        <taxon>Aspergillaceae</taxon>
        <taxon>Aspergillus</taxon>
        <taxon>Aspergillus subgen. Fumigati</taxon>
    </lineage>
</organism>
<comment type="subcellular location">
    <subcellularLocation>
        <location evidence="1">Membrane</location>
        <topology evidence="1">Multi-pass membrane protein</topology>
    </subcellularLocation>
</comment>
<dbReference type="PANTHER" id="PTHR48022">
    <property type="entry name" value="PLASTIDIC GLUCOSE TRANSPORTER 4"/>
    <property type="match status" value="1"/>
</dbReference>
<evidence type="ECO:0000256" key="2">
    <source>
        <dbReference type="ARBA" id="ARBA00022692"/>
    </source>
</evidence>
<dbReference type="Pfam" id="PF00083">
    <property type="entry name" value="Sugar_tr"/>
    <property type="match status" value="1"/>
</dbReference>
<dbReference type="Gene3D" id="1.20.1250.20">
    <property type="entry name" value="MFS general substrate transporter like domains"/>
    <property type="match status" value="1"/>
</dbReference>
<feature type="transmembrane region" description="Helical" evidence="6">
    <location>
        <begin position="74"/>
        <end position="94"/>
    </location>
</feature>
<keyword evidence="4 6" id="KW-0472">Membrane</keyword>
<feature type="compositionally biased region" description="Basic and acidic residues" evidence="5">
    <location>
        <begin position="140"/>
        <end position="150"/>
    </location>
</feature>
<evidence type="ECO:0000256" key="4">
    <source>
        <dbReference type="ARBA" id="ARBA00023136"/>
    </source>
</evidence>
<evidence type="ECO:0000313" key="7">
    <source>
        <dbReference type="EMBL" id="GFF57947.1"/>
    </source>
</evidence>
<sequence length="150" mass="17693">MLILTVRPLIRTAGWPGFWHPAAASAGFWCPLISPHEGGRTREWCYHARWMLYWLWNFFIVLITPVVINRLVWRAYLIFMVTNFQFVPVIYYFFPETSNFTREVVDQFYASGENPVAVARCMTKEMKEGGYRHMGAQPPHTEKDQEQQVE</sequence>
<dbReference type="Proteomes" id="UP000465221">
    <property type="component" value="Unassembled WGS sequence"/>
</dbReference>
<evidence type="ECO:0000256" key="5">
    <source>
        <dbReference type="SAM" id="MobiDB-lite"/>
    </source>
</evidence>
<keyword evidence="3 6" id="KW-1133">Transmembrane helix</keyword>
<dbReference type="AlphaFoldDB" id="A0A8H3SET5"/>
<reference evidence="7 8" key="1">
    <citation type="submission" date="2020-01" db="EMBL/GenBank/DDBJ databases">
        <title>Draft genome sequence of Aspergillus udagawae IFM 46972.</title>
        <authorList>
            <person name="Takahashi H."/>
            <person name="Yaguchi T."/>
        </authorList>
    </citation>
    <scope>NUCLEOTIDE SEQUENCE [LARGE SCALE GENOMIC DNA]</scope>
    <source>
        <strain evidence="7 8">IFM 46972</strain>
    </source>
</reference>
<feature type="transmembrane region" description="Helical" evidence="6">
    <location>
        <begin position="50"/>
        <end position="68"/>
    </location>
</feature>
<proteinExistence type="predicted"/>
<evidence type="ECO:0000256" key="6">
    <source>
        <dbReference type="SAM" id="Phobius"/>
    </source>
</evidence>
<comment type="caution">
    <text evidence="7">The sequence shown here is derived from an EMBL/GenBank/DDBJ whole genome shotgun (WGS) entry which is preliminary data.</text>
</comment>
<name>A0A8H3SET5_9EURO</name>
<evidence type="ECO:0000256" key="3">
    <source>
        <dbReference type="ARBA" id="ARBA00022989"/>
    </source>
</evidence>
<dbReference type="EMBL" id="BLKC01000162">
    <property type="protein sequence ID" value="GFF57947.1"/>
    <property type="molecule type" value="Genomic_DNA"/>
</dbReference>
<accession>A0A8H3SET5</accession>
<dbReference type="InterPro" id="IPR050360">
    <property type="entry name" value="MFS_Sugar_Transporters"/>
</dbReference>
<keyword evidence="2 6" id="KW-0812">Transmembrane</keyword>
<gene>
    <name evidence="7" type="ORF">IFM46972_10953</name>
</gene>